<dbReference type="Proteomes" id="UP000294796">
    <property type="component" value="Unassembled WGS sequence"/>
</dbReference>
<evidence type="ECO:0000256" key="1">
    <source>
        <dbReference type="SAM" id="MobiDB-lite"/>
    </source>
</evidence>
<keyword evidence="3" id="KW-1185">Reference proteome</keyword>
<comment type="caution">
    <text evidence="2">The sequence shown here is derived from an EMBL/GenBank/DDBJ whole genome shotgun (WGS) entry which is preliminary data.</text>
</comment>
<dbReference type="RefSeq" id="WP_133322121.1">
    <property type="nucleotide sequence ID" value="NZ_SMTF01000008.1"/>
</dbReference>
<dbReference type="EMBL" id="SMTF01000008">
    <property type="protein sequence ID" value="TDK23432.1"/>
    <property type="molecule type" value="Genomic_DNA"/>
</dbReference>
<evidence type="ECO:0000313" key="3">
    <source>
        <dbReference type="Proteomes" id="UP000294796"/>
    </source>
</evidence>
<proteinExistence type="predicted"/>
<reference evidence="2 3" key="1">
    <citation type="submission" date="2019-03" db="EMBL/GenBank/DDBJ databases">
        <title>Luteimonas zhaokaii sp.nov., isolated from the rectal contents of Plateau pika in Yushu, Qinghai Province, China.</title>
        <authorList>
            <person name="Zhang G."/>
        </authorList>
    </citation>
    <scope>NUCLEOTIDE SEQUENCE [LARGE SCALE GENOMIC DNA]</scope>
    <source>
        <strain evidence="2 3">B9</strain>
    </source>
</reference>
<organism evidence="2 3">
    <name type="scientific">Luteimonas aestuarii</name>
    <dbReference type="NCBI Taxonomy" id="453837"/>
    <lineage>
        <taxon>Bacteria</taxon>
        <taxon>Pseudomonadati</taxon>
        <taxon>Pseudomonadota</taxon>
        <taxon>Gammaproteobacteria</taxon>
        <taxon>Lysobacterales</taxon>
        <taxon>Lysobacteraceae</taxon>
        <taxon>Luteimonas</taxon>
    </lineage>
</organism>
<evidence type="ECO:0000313" key="2">
    <source>
        <dbReference type="EMBL" id="TDK23432.1"/>
    </source>
</evidence>
<protein>
    <submittedName>
        <fullName evidence="2">Uncharacterized protein</fullName>
    </submittedName>
</protein>
<name>A0A4R5TRC4_9GAMM</name>
<sequence length="90" mass="10098">MIFGRKKPAPPTQCPHVPDPLSRHEVQGILATPNGRNVLREMRTSQMEMRKQFADAIGGAEQHLRFCKGMRDNCDTAIKEINRALGEVQA</sequence>
<feature type="region of interest" description="Disordered" evidence="1">
    <location>
        <begin position="1"/>
        <end position="21"/>
    </location>
</feature>
<dbReference type="AlphaFoldDB" id="A0A4R5TRC4"/>
<gene>
    <name evidence="2" type="ORF">E2F46_10965</name>
</gene>
<accession>A0A4R5TRC4</accession>